<evidence type="ECO:0000313" key="1">
    <source>
        <dbReference type="EMBL" id="MDT2731636.1"/>
    </source>
</evidence>
<dbReference type="PANTHER" id="PTHR43235:SF1">
    <property type="entry name" value="GLUTAMINE AMIDOTRANSFERASE PB2B2.05-RELATED"/>
    <property type="match status" value="1"/>
</dbReference>
<dbReference type="RefSeq" id="WP_003103023.1">
    <property type="nucleotide sequence ID" value="NZ_CBCPIC010000026.1"/>
</dbReference>
<keyword evidence="2" id="KW-0808">Transferase</keyword>
<dbReference type="GO" id="GO:0016740">
    <property type="term" value="F:transferase activity"/>
    <property type="evidence" value="ECO:0007669"/>
    <property type="project" value="UniProtKB-KW"/>
</dbReference>
<accession>A0A2I8AIV0</accession>
<dbReference type="Gene3D" id="3.40.50.880">
    <property type="match status" value="1"/>
</dbReference>
<dbReference type="InterPro" id="IPR011697">
    <property type="entry name" value="Peptidase_C26"/>
</dbReference>
<dbReference type="EMBL" id="NSGR01000010">
    <property type="protein sequence ID" value="PCH10572.1"/>
    <property type="molecule type" value="Genomic_DNA"/>
</dbReference>
<dbReference type="PANTHER" id="PTHR43235">
    <property type="entry name" value="GLUTAMINE AMIDOTRANSFERASE PB2B2.05-RELATED"/>
    <property type="match status" value="1"/>
</dbReference>
<dbReference type="GO" id="GO:0033969">
    <property type="term" value="F:gamma-glutamyl-gamma-aminobutyrate hydrolase activity"/>
    <property type="evidence" value="ECO:0007669"/>
    <property type="project" value="TreeGrafter"/>
</dbReference>
<dbReference type="Proteomes" id="UP001180515">
    <property type="component" value="Unassembled WGS sequence"/>
</dbReference>
<dbReference type="InterPro" id="IPR044668">
    <property type="entry name" value="PuuD-like"/>
</dbReference>
<organism evidence="1 4">
    <name type="scientific">Streptococcus parauberis</name>
    <dbReference type="NCBI Taxonomy" id="1348"/>
    <lineage>
        <taxon>Bacteria</taxon>
        <taxon>Bacillati</taxon>
        <taxon>Bacillota</taxon>
        <taxon>Bacilli</taxon>
        <taxon>Lactobacillales</taxon>
        <taxon>Streptococcaceae</taxon>
        <taxon>Streptococcus</taxon>
    </lineage>
</organism>
<name>A0A2I8AIV0_9STRE</name>
<dbReference type="GO" id="GO:0006598">
    <property type="term" value="P:polyamine catabolic process"/>
    <property type="evidence" value="ECO:0007669"/>
    <property type="project" value="TreeGrafter"/>
</dbReference>
<dbReference type="GeneID" id="61421274"/>
<dbReference type="EMBL" id="JARQAG010000005">
    <property type="protein sequence ID" value="MDT2731636.1"/>
    <property type="molecule type" value="Genomic_DNA"/>
</dbReference>
<dbReference type="CDD" id="cd01745">
    <property type="entry name" value="GATase1_2"/>
    <property type="match status" value="1"/>
</dbReference>
<evidence type="ECO:0000313" key="3">
    <source>
        <dbReference type="Proteomes" id="UP000217465"/>
    </source>
</evidence>
<dbReference type="GO" id="GO:0005829">
    <property type="term" value="C:cytosol"/>
    <property type="evidence" value="ECO:0007669"/>
    <property type="project" value="TreeGrafter"/>
</dbReference>
<dbReference type="AlphaFoldDB" id="A0A2I8AIV0"/>
<sequence length="234" mass="26598">MKRPIIGITGNESQSRQLESWDNGIQRTFASKIFSDIIMESGGLPLVLPIAHGEMVKDYVATIDKLLITGGQHVLPHFYGEKKIITSDDYHEARDRFELQLVREAFHQGKPVFAICRGTQLVNVLLGGTLNQTVSNHWQDLAPTQVTQEVDFKKNSILYDIYGEKNRVNSLHMQAIKEVAPDLRVLARDTDDQTIEAVEGKSFSFLGLQWHPEFLVKSHPESKQVFQYFVNEMS</sequence>
<proteinExistence type="predicted"/>
<dbReference type="Proteomes" id="UP000217465">
    <property type="component" value="Unassembled WGS sequence"/>
</dbReference>
<reference evidence="1" key="2">
    <citation type="submission" date="2023-03" db="EMBL/GenBank/DDBJ databases">
        <authorList>
            <person name="Shen W."/>
            <person name="Cai J."/>
        </authorList>
    </citation>
    <scope>NUCLEOTIDE SEQUENCE</scope>
    <source>
        <strain evidence="1">P82-2</strain>
    </source>
</reference>
<protein>
    <submittedName>
        <fullName evidence="1">Gamma-glutamyl-gamma-aminobutyrate hydrolase family protein</fullName>
    </submittedName>
    <submittedName>
        <fullName evidence="2">Putative glutamine amidotransferase</fullName>
    </submittedName>
</protein>
<gene>
    <name evidence="2" type="ORF">A9Y57_01861</name>
    <name evidence="1" type="ORF">P7G31_05180</name>
</gene>
<evidence type="ECO:0000313" key="4">
    <source>
        <dbReference type="Proteomes" id="UP001180515"/>
    </source>
</evidence>
<dbReference type="InterPro" id="IPR029062">
    <property type="entry name" value="Class_I_gatase-like"/>
</dbReference>
<reference evidence="2 3" key="1">
    <citation type="submission" date="2016-06" db="EMBL/GenBank/DDBJ databases">
        <authorList>
            <person name="Haines A.N."/>
            <person name="Council K.R."/>
        </authorList>
    </citation>
    <scope>NUCLEOTIDE SEQUENCE [LARGE SCALE GENOMIC DNA]</scope>
    <source>
        <strain evidence="2 3">SP158-29</strain>
    </source>
</reference>
<keyword evidence="1" id="KW-0378">Hydrolase</keyword>
<dbReference type="PROSITE" id="PS51273">
    <property type="entry name" value="GATASE_TYPE_1"/>
    <property type="match status" value="1"/>
</dbReference>
<comment type="caution">
    <text evidence="1">The sequence shown here is derived from an EMBL/GenBank/DDBJ whole genome shotgun (WGS) entry which is preliminary data.</text>
</comment>
<keyword evidence="2" id="KW-0315">Glutamine amidotransferase</keyword>
<dbReference type="Pfam" id="PF07722">
    <property type="entry name" value="Peptidase_C26"/>
    <property type="match status" value="1"/>
</dbReference>
<dbReference type="SUPFAM" id="SSF52317">
    <property type="entry name" value="Class I glutamine amidotransferase-like"/>
    <property type="match status" value="1"/>
</dbReference>
<evidence type="ECO:0000313" key="2">
    <source>
        <dbReference type="EMBL" id="PCH10572.1"/>
    </source>
</evidence>